<organism evidence="13 14">
    <name type="scientific">Psylliodes chrysocephalus</name>
    <dbReference type="NCBI Taxonomy" id="3402493"/>
    <lineage>
        <taxon>Eukaryota</taxon>
        <taxon>Metazoa</taxon>
        <taxon>Ecdysozoa</taxon>
        <taxon>Arthropoda</taxon>
        <taxon>Hexapoda</taxon>
        <taxon>Insecta</taxon>
        <taxon>Pterygota</taxon>
        <taxon>Neoptera</taxon>
        <taxon>Endopterygota</taxon>
        <taxon>Coleoptera</taxon>
        <taxon>Polyphaga</taxon>
        <taxon>Cucujiformia</taxon>
        <taxon>Chrysomeloidea</taxon>
        <taxon>Chrysomelidae</taxon>
        <taxon>Galerucinae</taxon>
        <taxon>Alticini</taxon>
        <taxon>Psylliodes</taxon>
    </lineage>
</organism>
<keyword evidence="6" id="KW-0862">Zinc</keyword>
<gene>
    <name evidence="13" type="ORF">PSYICH_LOCUS10755</name>
</gene>
<dbReference type="GO" id="GO:0000785">
    <property type="term" value="C:chromatin"/>
    <property type="evidence" value="ECO:0007669"/>
    <property type="project" value="TreeGrafter"/>
</dbReference>
<evidence type="ECO:0000256" key="7">
    <source>
        <dbReference type="ARBA" id="ARBA00023242"/>
    </source>
</evidence>
<name>A0A9P0D5W6_9CUCU</name>
<comment type="similarity">
    <text evidence="2">Belongs to the acetyltransferase family. ECO subfamily.</text>
</comment>
<protein>
    <recommendedName>
        <fullName evidence="15">N-acetyltransferase ESCO2</fullName>
    </recommendedName>
</protein>
<keyword evidence="3" id="KW-0808">Transferase</keyword>
<sequence length="735" mass="83090">MSLAAVPEESTTHFNNSLTNLNRRRSLFPCEFSDSESDSDLGHISPLNFDSSFDQGNFNILTKQSQNVPNIVGEYDIIGVVENQNQLEYTPQGKNPQLEVMSPLYLSPHYSKMETTVAETPSKTSSFFKLKTPNDAPNTNSKLPKLSRKSLLDSEVSSNANKRKLSPDKSPDQIKQIKLDSKSSLFPEVDFALSTKSFYPKSEDILAKIMNKRDIASTSTVLFNANRKSKTRKKIGQINAGVGHKIRKPKHKRFTKTSVVKTTLNSIGNSAITEYIMDLKELKTGNNPSKIENKENAQPPQKLITPAIIVPQKTQVSIESKKRPLSPTFEPDMNKKFFKFSRAKGVIKMNKNIQLQVDNGKFSILEKNMNKSKNDFDMTDLTVDDSEIPNTNIDNILSLLEDDKESTPQENRIVLQATNSVISSDNSILLHQPTCTADLILSPISQMCDVTSGLALNTPKKVKNLTPILQELETKSVSDDQKLNKLFPVFYPGHTATLEKKEKVEKVIVNAEKKLNKLLPDQMLIDAGQKKFGITKCLECNFVYHEGDRNDEIMHSDFHSARHIMKFPGWKNERVVADFQVNGRIIQILPGDSKLWWKKIKELTDTINMEIGCYDMEYSLDHCQAFLYIKKKTIIGCLIATPKTEGYQMLTPINNEIDVCSQRIHPIKCGIPRIWVSANTRKHGIATQMMNVLKKHFIQGSVLCDTDIAFSSPTDLGKAFAQRYFKTKNFFIYFQ</sequence>
<dbReference type="InterPro" id="IPR028005">
    <property type="entry name" value="AcTrfase_ESCO_Znf_dom"/>
</dbReference>
<evidence type="ECO:0000313" key="14">
    <source>
        <dbReference type="Proteomes" id="UP001153636"/>
    </source>
</evidence>
<evidence type="ECO:0000259" key="12">
    <source>
        <dbReference type="Pfam" id="PF13880"/>
    </source>
</evidence>
<dbReference type="AlphaFoldDB" id="A0A9P0D5W6"/>
<keyword evidence="4" id="KW-0479">Metal-binding</keyword>
<evidence type="ECO:0000256" key="10">
    <source>
        <dbReference type="SAM" id="MobiDB-lite"/>
    </source>
</evidence>
<evidence type="ECO:0000256" key="8">
    <source>
        <dbReference type="ARBA" id="ARBA00023306"/>
    </source>
</evidence>
<dbReference type="GO" id="GO:0005634">
    <property type="term" value="C:nucleus"/>
    <property type="evidence" value="ECO:0007669"/>
    <property type="project" value="UniProtKB-SubCell"/>
</dbReference>
<dbReference type="InterPro" id="IPR028009">
    <property type="entry name" value="ESCO_Acetyltransf_dom"/>
</dbReference>
<keyword evidence="9" id="KW-0012">Acyltransferase</keyword>
<dbReference type="Proteomes" id="UP001153636">
    <property type="component" value="Chromosome 5"/>
</dbReference>
<dbReference type="GO" id="GO:0007064">
    <property type="term" value="P:mitotic sister chromatid cohesion"/>
    <property type="evidence" value="ECO:0007669"/>
    <property type="project" value="TreeGrafter"/>
</dbReference>
<reference evidence="13" key="1">
    <citation type="submission" date="2022-01" db="EMBL/GenBank/DDBJ databases">
        <authorList>
            <person name="King R."/>
        </authorList>
    </citation>
    <scope>NUCLEOTIDE SEQUENCE</scope>
</reference>
<proteinExistence type="inferred from homology"/>
<keyword evidence="8" id="KW-0131">Cell cycle</keyword>
<feature type="domain" description="N-acetyltransferase ESCO acetyl-transferase" evidence="12">
    <location>
        <begin position="665"/>
        <end position="733"/>
    </location>
</feature>
<evidence type="ECO:0008006" key="15">
    <source>
        <dbReference type="Google" id="ProtNLM"/>
    </source>
</evidence>
<evidence type="ECO:0000256" key="5">
    <source>
        <dbReference type="ARBA" id="ARBA00022771"/>
    </source>
</evidence>
<feature type="region of interest" description="Disordered" evidence="10">
    <location>
        <begin position="126"/>
        <end position="173"/>
    </location>
</feature>
<evidence type="ECO:0000256" key="4">
    <source>
        <dbReference type="ARBA" id="ARBA00022723"/>
    </source>
</evidence>
<dbReference type="PANTHER" id="PTHR45884:SF2">
    <property type="entry name" value="N-ACETYLTRANSFERASE ECO"/>
    <property type="match status" value="1"/>
</dbReference>
<evidence type="ECO:0000259" key="11">
    <source>
        <dbReference type="Pfam" id="PF13878"/>
    </source>
</evidence>
<keyword evidence="14" id="KW-1185">Reference proteome</keyword>
<dbReference type="OrthoDB" id="428854at2759"/>
<evidence type="ECO:0000256" key="1">
    <source>
        <dbReference type="ARBA" id="ARBA00004123"/>
    </source>
</evidence>
<keyword evidence="5" id="KW-0863">Zinc-finger</keyword>
<evidence type="ECO:0000256" key="6">
    <source>
        <dbReference type="ARBA" id="ARBA00022833"/>
    </source>
</evidence>
<feature type="domain" description="N-acetyltransferase ESCO zinc-finger" evidence="11">
    <location>
        <begin position="522"/>
        <end position="560"/>
    </location>
</feature>
<comment type="subcellular location">
    <subcellularLocation>
        <location evidence="1">Nucleus</location>
    </subcellularLocation>
</comment>
<accession>A0A9P0D5W6</accession>
<dbReference type="PANTHER" id="PTHR45884">
    <property type="entry name" value="N-ACETYLTRANSFERASE ECO"/>
    <property type="match status" value="1"/>
</dbReference>
<dbReference type="GO" id="GO:0008270">
    <property type="term" value="F:zinc ion binding"/>
    <property type="evidence" value="ECO:0007669"/>
    <property type="project" value="UniProtKB-KW"/>
</dbReference>
<evidence type="ECO:0000313" key="13">
    <source>
        <dbReference type="EMBL" id="CAH1110792.1"/>
    </source>
</evidence>
<dbReference type="GO" id="GO:0061733">
    <property type="term" value="F:protein-lysine-acetyltransferase activity"/>
    <property type="evidence" value="ECO:0007669"/>
    <property type="project" value="TreeGrafter"/>
</dbReference>
<evidence type="ECO:0000256" key="3">
    <source>
        <dbReference type="ARBA" id="ARBA00022679"/>
    </source>
</evidence>
<evidence type="ECO:0000256" key="2">
    <source>
        <dbReference type="ARBA" id="ARBA00005816"/>
    </source>
</evidence>
<evidence type="ECO:0000256" key="9">
    <source>
        <dbReference type="ARBA" id="ARBA00023315"/>
    </source>
</evidence>
<keyword evidence="7" id="KW-0539">Nucleus</keyword>
<dbReference type="EMBL" id="OV651817">
    <property type="protein sequence ID" value="CAH1110792.1"/>
    <property type="molecule type" value="Genomic_DNA"/>
</dbReference>
<dbReference type="Pfam" id="PF13880">
    <property type="entry name" value="Acetyltransf_13"/>
    <property type="match status" value="1"/>
</dbReference>
<dbReference type="Pfam" id="PF13878">
    <property type="entry name" value="zf-C2H2_3"/>
    <property type="match status" value="1"/>
</dbReference>